<accession>A0A2G5U063</accession>
<organism evidence="2 3">
    <name type="scientific">Caenorhabditis nigoni</name>
    <dbReference type="NCBI Taxonomy" id="1611254"/>
    <lineage>
        <taxon>Eukaryota</taxon>
        <taxon>Metazoa</taxon>
        <taxon>Ecdysozoa</taxon>
        <taxon>Nematoda</taxon>
        <taxon>Chromadorea</taxon>
        <taxon>Rhabditida</taxon>
        <taxon>Rhabditina</taxon>
        <taxon>Rhabditomorpha</taxon>
        <taxon>Rhabditoidea</taxon>
        <taxon>Rhabditidae</taxon>
        <taxon>Peloderinae</taxon>
        <taxon>Caenorhabditis</taxon>
    </lineage>
</organism>
<evidence type="ECO:0000259" key="1">
    <source>
        <dbReference type="Pfam" id="PF07735"/>
    </source>
</evidence>
<proteinExistence type="predicted"/>
<reference evidence="3" key="1">
    <citation type="submission" date="2017-10" db="EMBL/GenBank/DDBJ databases">
        <title>Rapid genome shrinkage in a self-fertile nematode reveals novel sperm competition proteins.</title>
        <authorList>
            <person name="Yin D."/>
            <person name="Schwarz E.M."/>
            <person name="Thomas C.G."/>
            <person name="Felde R.L."/>
            <person name="Korf I.F."/>
            <person name="Cutter A.D."/>
            <person name="Schartner C.M."/>
            <person name="Ralston E.J."/>
            <person name="Meyer B.J."/>
            <person name="Haag E.S."/>
        </authorList>
    </citation>
    <scope>NUCLEOTIDE SEQUENCE [LARGE SCALE GENOMIC DNA]</scope>
    <source>
        <strain evidence="3">JU1422</strain>
    </source>
</reference>
<dbReference type="InterPro" id="IPR012885">
    <property type="entry name" value="F-box_Sdz-33"/>
</dbReference>
<dbReference type="EMBL" id="PDUG01000004">
    <property type="protein sequence ID" value="PIC32922.1"/>
    <property type="molecule type" value="Genomic_DNA"/>
</dbReference>
<feature type="domain" description="Sdz-33 F-box" evidence="1">
    <location>
        <begin position="5"/>
        <end position="63"/>
    </location>
</feature>
<name>A0A2G5U063_9PELO</name>
<evidence type="ECO:0000313" key="2">
    <source>
        <dbReference type="EMBL" id="PIC32922.1"/>
    </source>
</evidence>
<keyword evidence="3" id="KW-1185">Reference proteome</keyword>
<protein>
    <recommendedName>
        <fullName evidence="1">Sdz-33 F-box domain-containing protein</fullName>
    </recommendedName>
</protein>
<dbReference type="Proteomes" id="UP000230233">
    <property type="component" value="Chromosome IV"/>
</dbReference>
<evidence type="ECO:0000313" key="3">
    <source>
        <dbReference type="Proteomes" id="UP000230233"/>
    </source>
</evidence>
<gene>
    <name evidence="2" type="primary">Cnig_chr_IV.g13086</name>
    <name evidence="2" type="ORF">B9Z55_013086</name>
</gene>
<sequence length="166" mass="19219">MFQFQNAEKFRLNGLVNYTKEQFLNLKLKIGVFNSISVTEEVINQFIKNWIDGTGFRFQQLHIGFWGYRKLDEILEGIDFREWDQDFVNEVSIKNVSFVTDFESVCGPGKLFQIPSKMDHFESITVQVSDVNTIFLNLYHTGTRATSSDGEIYANYTAPEQLESGF</sequence>
<dbReference type="AlphaFoldDB" id="A0A2G5U063"/>
<dbReference type="Pfam" id="PF07735">
    <property type="entry name" value="FBA_2"/>
    <property type="match status" value="1"/>
</dbReference>
<comment type="caution">
    <text evidence="2">The sequence shown here is derived from an EMBL/GenBank/DDBJ whole genome shotgun (WGS) entry which is preliminary data.</text>
</comment>
<dbReference type="OrthoDB" id="5843099at2759"/>